<dbReference type="Pfam" id="PF02213">
    <property type="entry name" value="GYF"/>
    <property type="match status" value="1"/>
</dbReference>
<dbReference type="InterPro" id="IPR008012">
    <property type="entry name" value="Ump1"/>
</dbReference>
<dbReference type="SMART" id="SM00444">
    <property type="entry name" value="GYF"/>
    <property type="match status" value="1"/>
</dbReference>
<dbReference type="InterPro" id="IPR003169">
    <property type="entry name" value="GYF"/>
</dbReference>
<dbReference type="InterPro" id="IPR035445">
    <property type="entry name" value="GYF-like_dom_sf"/>
</dbReference>
<feature type="compositionally biased region" description="Basic and acidic residues" evidence="3">
    <location>
        <begin position="340"/>
        <end position="359"/>
    </location>
</feature>
<keyword evidence="1" id="KW-0143">Chaperone</keyword>
<organism evidence="5 6">
    <name type="scientific">Ogataea polymorpha</name>
    <dbReference type="NCBI Taxonomy" id="460523"/>
    <lineage>
        <taxon>Eukaryota</taxon>
        <taxon>Fungi</taxon>
        <taxon>Dikarya</taxon>
        <taxon>Ascomycota</taxon>
        <taxon>Saccharomycotina</taxon>
        <taxon>Pichiomycetes</taxon>
        <taxon>Pichiales</taxon>
        <taxon>Pichiaceae</taxon>
        <taxon>Ogataea</taxon>
    </lineage>
</organism>
<protein>
    <recommendedName>
        <fullName evidence="4">GYF domain-containing protein</fullName>
    </recommendedName>
</protein>
<dbReference type="EMBL" id="JAEUBD010001504">
    <property type="protein sequence ID" value="KAH3659698.1"/>
    <property type="molecule type" value="Genomic_DNA"/>
</dbReference>
<gene>
    <name evidence="5" type="ORF">OGATHE_005743</name>
</gene>
<reference evidence="5" key="2">
    <citation type="submission" date="2021-01" db="EMBL/GenBank/DDBJ databases">
        <authorList>
            <person name="Schikora-Tamarit M.A."/>
        </authorList>
    </citation>
    <scope>NUCLEOTIDE SEQUENCE</scope>
    <source>
        <strain evidence="5">NCAIM Y.01608</strain>
    </source>
</reference>
<dbReference type="GO" id="GO:0005634">
    <property type="term" value="C:nucleus"/>
    <property type="evidence" value="ECO:0007669"/>
    <property type="project" value="TreeGrafter"/>
</dbReference>
<keyword evidence="6" id="KW-1185">Reference proteome</keyword>
<dbReference type="Proteomes" id="UP000788993">
    <property type="component" value="Unassembled WGS sequence"/>
</dbReference>
<accession>A0A9P8NTR8</accession>
<proteinExistence type="inferred from homology"/>
<name>A0A9P8NTR8_9ASCO</name>
<comment type="caution">
    <text evidence="5">The sequence shown here is derived from an EMBL/GenBank/DDBJ whole genome shotgun (WGS) entry which is preliminary data.</text>
</comment>
<dbReference type="PANTHER" id="PTHR12828:SF3">
    <property type="entry name" value="PROTEASOME MATURATION PROTEIN"/>
    <property type="match status" value="1"/>
</dbReference>
<feature type="region of interest" description="Disordered" evidence="3">
    <location>
        <begin position="1"/>
        <end position="26"/>
    </location>
</feature>
<feature type="compositionally biased region" description="Polar residues" evidence="3">
    <location>
        <begin position="317"/>
        <end position="336"/>
    </location>
</feature>
<dbReference type="PROSITE" id="PS50829">
    <property type="entry name" value="GYF"/>
    <property type="match status" value="1"/>
</dbReference>
<reference evidence="5" key="1">
    <citation type="journal article" date="2021" name="Open Biol.">
        <title>Shared evolutionary footprints suggest mitochondrial oxidative damage underlies multiple complex I losses in fungi.</title>
        <authorList>
            <person name="Schikora-Tamarit M.A."/>
            <person name="Marcet-Houben M."/>
            <person name="Nosek J."/>
            <person name="Gabaldon T."/>
        </authorList>
    </citation>
    <scope>NUCLEOTIDE SEQUENCE</scope>
    <source>
        <strain evidence="5">NCAIM Y.01608</strain>
    </source>
</reference>
<comment type="similarity">
    <text evidence="2">Belongs to the POMP/UMP1 family.</text>
</comment>
<dbReference type="AlphaFoldDB" id="A0A9P8NTR8"/>
<evidence type="ECO:0000259" key="4">
    <source>
        <dbReference type="PROSITE" id="PS50829"/>
    </source>
</evidence>
<evidence type="ECO:0000313" key="5">
    <source>
        <dbReference type="EMBL" id="KAH3659698.1"/>
    </source>
</evidence>
<dbReference type="Pfam" id="PF05348">
    <property type="entry name" value="UMP1"/>
    <property type="match status" value="1"/>
</dbReference>
<evidence type="ECO:0000256" key="1">
    <source>
        <dbReference type="ARBA" id="ARBA00023186"/>
    </source>
</evidence>
<dbReference type="GO" id="GO:0005737">
    <property type="term" value="C:cytoplasm"/>
    <property type="evidence" value="ECO:0007669"/>
    <property type="project" value="TreeGrafter"/>
</dbReference>
<evidence type="ECO:0000313" key="6">
    <source>
        <dbReference type="Proteomes" id="UP000788993"/>
    </source>
</evidence>
<feature type="compositionally biased region" description="Basic and acidic residues" evidence="3">
    <location>
        <begin position="390"/>
        <end position="404"/>
    </location>
</feature>
<dbReference type="SUPFAM" id="SSF55277">
    <property type="entry name" value="GYF domain"/>
    <property type="match status" value="1"/>
</dbReference>
<dbReference type="PANTHER" id="PTHR12828">
    <property type="entry name" value="PROTEASOME MATURATION PROTEIN UMP1"/>
    <property type="match status" value="1"/>
</dbReference>
<sequence>MPAPSAPGLYDTLRSGEGPLSVSSKINNRHPLESRVQNWDATQREHQLEAYRRIFGAADPIKREMELKLVQDTDFRPAVLGGSSNLHKDILLNKETSIDWEDIYSGKFAQITCTNISAASDRPPMDFHTEMEKRFENTEHVYNMNGLSNSNILAPSPGQDAFSPLAYNLLSGDQSQERPNAPIENQMAALTVDDSHLKTQDFLHPFVGQQQSPTAALNALKAQFQLPKVDPSNIKWYYLDASNNEQGPFDSSLMQQWYSLRYFDYGLKIRREEQQTYMTLAEFIQSIGEYLVPFSVPLAPVINQPATAPVFSSFQERTHWTPSNEQSQSASVTQSLPEPAKTEEAAVPKVDASDIERIVRKASGLSVSTKQETREPEPAPKSEGLPAPEKAPEKAAEKAAEPVKPKPQSPTTWAPWASKSPVKPTKTLAEIQSEEAERRKKEQKEAEAAKSLAASLAPKQEAPKPAVALPSAATWASSGTVSQAIPTMTLEEIQREEAAKLHASNSAAKQKPSTASFAEVTASSGWSTVSSKKTAKPAVAAPTKTNKQSAVISPNVLRSVSAPAATPAKKPVVGSTVASPKPQPVTNSSSPARDFLVWCRTQLSHLHKGIDKEDILSIIIQFPTGSESQEIIADTIYSNSATMDGRRFASEFMKRKAEVEKLVKAQGIHFSWGEALNASARGQEDDFDMAFTKVVSKKNRRKN</sequence>
<feature type="compositionally biased region" description="Basic and acidic residues" evidence="3">
    <location>
        <begin position="435"/>
        <end position="448"/>
    </location>
</feature>
<evidence type="ECO:0000256" key="2">
    <source>
        <dbReference type="ARBA" id="ARBA00043974"/>
    </source>
</evidence>
<feature type="domain" description="GYF" evidence="4">
    <location>
        <begin position="233"/>
        <end position="281"/>
    </location>
</feature>
<feature type="compositionally biased region" description="Basic and acidic residues" evidence="3">
    <location>
        <begin position="371"/>
        <end position="380"/>
    </location>
</feature>
<evidence type="ECO:0000256" key="3">
    <source>
        <dbReference type="SAM" id="MobiDB-lite"/>
    </source>
</evidence>
<dbReference type="Gene3D" id="3.30.1490.40">
    <property type="match status" value="1"/>
</dbReference>
<feature type="compositionally biased region" description="Low complexity" evidence="3">
    <location>
        <begin position="559"/>
        <end position="573"/>
    </location>
</feature>
<dbReference type="GO" id="GO:0043248">
    <property type="term" value="P:proteasome assembly"/>
    <property type="evidence" value="ECO:0007669"/>
    <property type="project" value="InterPro"/>
</dbReference>
<feature type="region of interest" description="Disordered" evidence="3">
    <location>
        <begin position="317"/>
        <end position="465"/>
    </location>
</feature>
<feature type="compositionally biased region" description="Polar residues" evidence="3">
    <location>
        <begin position="545"/>
        <end position="558"/>
    </location>
</feature>
<feature type="region of interest" description="Disordered" evidence="3">
    <location>
        <begin position="496"/>
        <end position="590"/>
    </location>
</feature>
<feature type="compositionally biased region" description="Polar residues" evidence="3">
    <location>
        <begin position="503"/>
        <end position="528"/>
    </location>
</feature>
<feature type="compositionally biased region" description="Low complexity" evidence="3">
    <location>
        <begin position="529"/>
        <end position="544"/>
    </location>
</feature>